<keyword evidence="2" id="KW-1185">Reference proteome</keyword>
<evidence type="ECO:0000313" key="2">
    <source>
        <dbReference type="Proteomes" id="UP001172680"/>
    </source>
</evidence>
<dbReference type="Proteomes" id="UP001172680">
    <property type="component" value="Unassembled WGS sequence"/>
</dbReference>
<comment type="caution">
    <text evidence="1">The sequence shown here is derived from an EMBL/GenBank/DDBJ whole genome shotgun (WGS) entry which is preliminary data.</text>
</comment>
<dbReference type="EMBL" id="JAPDRP010000004">
    <property type="protein sequence ID" value="KAJ9648184.1"/>
    <property type="molecule type" value="Genomic_DNA"/>
</dbReference>
<accession>A0ACC2ZKU1</accession>
<proteinExistence type="predicted"/>
<sequence>MQRDKQGDADREEFLRRRKEFLADGSYSPMSTMLSLLAYGKYVALNTGSSGNSWWSKDRKIFYLYGRPIIISRFQQMARDVVGEAERMLWQELLWVAEPGQRFTVALDKIVDDATFTKQGISFISRSENGLSGGLQRMLERMLHNSEGRKLRPDREVAGKAGAELAVYKYTPIDLEGPAFRLIRLLRGRSTDGIQCELFEAWLHEAGGVIPYEALSYTWGNMGITAEITINNCIMGITENLHLALQHLRYEYADRILWVDAICIDQGNLQERGHQIKQMTNIYKEAEQVVIWLGPATDETDLIIDSTKRLQEAIVKVEGDWRRSAELWMDAGLVLRPTLSRGSHAEWNDQWHAQRMGLEALLKRPWFRRIWVLQEVANARVAVVVCGKKSVSARIFALVPSILKVQPDRHCQAVLDIMPGLSRKESWWSQKRDLRTLLVKFSESEATDPRDMVYALLGISSDACASEVLQADYTKDLHQFLQSLGSTSNAALKLASEQGHEAVVKLLLTRDDVEADSKDDDYGRTPLSWAVIGGQEAVVKLLVVCDDVNVNSKDKSGRTPLLWAAERGHKAVVRLLLKNGAAVDTKDKYGAAADTKNNYDRTPLFWAAMGGHEAVVKLLLDRDDVNADSKDDHSRTPLSLAAEGGHEAVVKLLLARDDVNADSKDMDGRTPLSWAAVMGRETVVKLLLARDDVNADLKDMDGRTPLSLAAEGGHEVVVKLLLARDDINADSKDMDGRTPLLWAAEEGHEAVVRLLLTRDDVDADSKDSHGVAPLLRAIVKGHEVVVRLLLARNDVDAGSQNGFGLTPLSMAVRIGHEAIVRLLLARDDVDADADLKDEKGSDAALVQCSQSSDSKSEDNHQALDAV</sequence>
<organism evidence="1 2">
    <name type="scientific">Coniosporium tulheliwenetii</name>
    <dbReference type="NCBI Taxonomy" id="3383036"/>
    <lineage>
        <taxon>Eukaryota</taxon>
        <taxon>Fungi</taxon>
        <taxon>Dikarya</taxon>
        <taxon>Ascomycota</taxon>
        <taxon>Pezizomycotina</taxon>
        <taxon>Dothideomycetes</taxon>
        <taxon>Dothideomycetes incertae sedis</taxon>
        <taxon>Coniosporium</taxon>
    </lineage>
</organism>
<name>A0ACC2ZKU1_9PEZI</name>
<reference evidence="1" key="1">
    <citation type="submission" date="2022-10" db="EMBL/GenBank/DDBJ databases">
        <title>Culturing micro-colonial fungi from biological soil crusts in the Mojave desert and describing Neophaeococcomyces mojavensis, and introducing the new genera and species Taxawa tesnikishii.</title>
        <authorList>
            <person name="Kurbessoian T."/>
            <person name="Stajich J.E."/>
        </authorList>
    </citation>
    <scope>NUCLEOTIDE SEQUENCE</scope>
    <source>
        <strain evidence="1">JES_115</strain>
    </source>
</reference>
<protein>
    <submittedName>
        <fullName evidence="1">Uncharacterized protein</fullName>
    </submittedName>
</protein>
<gene>
    <name evidence="1" type="ORF">H2199_001962</name>
</gene>
<evidence type="ECO:0000313" key="1">
    <source>
        <dbReference type="EMBL" id="KAJ9648184.1"/>
    </source>
</evidence>